<dbReference type="InterPro" id="IPR016039">
    <property type="entry name" value="Thiolase-like"/>
</dbReference>
<dbReference type="PANTHER" id="PTHR18919">
    <property type="entry name" value="ACETYL-COA C-ACYLTRANSFERASE"/>
    <property type="match status" value="1"/>
</dbReference>
<dbReference type="SUPFAM" id="SSF53901">
    <property type="entry name" value="Thiolase-like"/>
    <property type="match status" value="2"/>
</dbReference>
<dbReference type="AlphaFoldDB" id="A0A0F9GRH6"/>
<sequence length="502" mass="56114">MNNKNIPVIIGAAQFTQRKESDQTLDPLSLMVKTSQMAIEDTKVNDIVDFIDAVYMINIISWSYEDAPGLLSKRLNIKPKEKVYFSISMGGNSPQLMVNRAAKAIVKGTHRCVLITGGEAAYTIGKKFKNIPPKSWPERREPKYIEEKKLGYLSAFERKNALGWPPIAYSMFESAVRAFSGRNQEDHIAYIGELYERYSKVASENPFSWTHKYLKAEEITTPTKDNRYITFPYTKQMCANNFVDQSAAVIITSQEIAESLKIDPNDLIYLMGGADFKNIGEITRRPNLHDSPAIREGSKLALEQAGLTLDEINRFDFYSCFPSMVEIIIKELGIKKDDPRNLTITGGLPFHGGPLSAYSLQAIVEAVNLIRSNPSLKVMVLANGGYNSGESIGIYGSTPGKTPWEIRDDSKIQQSILDKALPKAVEKANGKLTIDAYTILYSRTGGIKRGIFVGTLENGLRTVAITREELPILSTLETKEVVGKTFKVEYDSEMDRNIVYID</sequence>
<dbReference type="GO" id="GO:0016746">
    <property type="term" value="F:acyltransferase activity"/>
    <property type="evidence" value="ECO:0007669"/>
    <property type="project" value="UniProtKB-KW"/>
</dbReference>
<dbReference type="EMBL" id="LAZR01019246">
    <property type="protein sequence ID" value="KKL93236.1"/>
    <property type="molecule type" value="Genomic_DNA"/>
</dbReference>
<feature type="domain" description="Thiolase-like protein type 1 additional C-terminal" evidence="4">
    <location>
        <begin position="412"/>
        <end position="492"/>
    </location>
</feature>
<evidence type="ECO:0000256" key="1">
    <source>
        <dbReference type="ARBA" id="ARBA00010982"/>
    </source>
</evidence>
<dbReference type="Gene3D" id="2.40.50.840">
    <property type="match status" value="1"/>
</dbReference>
<comment type="caution">
    <text evidence="5">The sequence shown here is derived from an EMBL/GenBank/DDBJ whole genome shotgun (WGS) entry which is preliminary data.</text>
</comment>
<gene>
    <name evidence="5" type="ORF">LCGC14_1876710</name>
</gene>
<comment type="similarity">
    <text evidence="1">Belongs to the thiolase-like superfamily. Thiolase family.</text>
</comment>
<accession>A0A0F9GRH6</accession>
<proteinExistence type="inferred from homology"/>
<dbReference type="Gene3D" id="3.40.47.10">
    <property type="match status" value="1"/>
</dbReference>
<dbReference type="InterPro" id="IPR040771">
    <property type="entry name" value="TLP1_add_C"/>
</dbReference>
<evidence type="ECO:0000256" key="2">
    <source>
        <dbReference type="ARBA" id="ARBA00022679"/>
    </source>
</evidence>
<organism evidence="5">
    <name type="scientific">marine sediment metagenome</name>
    <dbReference type="NCBI Taxonomy" id="412755"/>
    <lineage>
        <taxon>unclassified sequences</taxon>
        <taxon>metagenomes</taxon>
        <taxon>ecological metagenomes</taxon>
    </lineage>
</organism>
<name>A0A0F9GRH6_9ZZZZ</name>
<dbReference type="PANTHER" id="PTHR18919:SF139">
    <property type="entry name" value="THIOLASE-LIKE PROTEIN TYPE 1 ADDITIONAL C-TERMINAL DOMAIN-CONTAINING PROTEIN"/>
    <property type="match status" value="1"/>
</dbReference>
<dbReference type="Pfam" id="PF18313">
    <property type="entry name" value="TLP1_add_C"/>
    <property type="match status" value="1"/>
</dbReference>
<protein>
    <recommendedName>
        <fullName evidence="4">Thiolase-like protein type 1 additional C-terminal domain-containing protein</fullName>
    </recommendedName>
</protein>
<evidence type="ECO:0000256" key="3">
    <source>
        <dbReference type="ARBA" id="ARBA00023315"/>
    </source>
</evidence>
<evidence type="ECO:0000313" key="5">
    <source>
        <dbReference type="EMBL" id="KKL93236.1"/>
    </source>
</evidence>
<reference evidence="5" key="1">
    <citation type="journal article" date="2015" name="Nature">
        <title>Complex archaea that bridge the gap between prokaryotes and eukaryotes.</title>
        <authorList>
            <person name="Spang A."/>
            <person name="Saw J.H."/>
            <person name="Jorgensen S.L."/>
            <person name="Zaremba-Niedzwiedzka K."/>
            <person name="Martijn J."/>
            <person name="Lind A.E."/>
            <person name="van Eijk R."/>
            <person name="Schleper C."/>
            <person name="Guy L."/>
            <person name="Ettema T.J."/>
        </authorList>
    </citation>
    <scope>NUCLEOTIDE SEQUENCE</scope>
</reference>
<evidence type="ECO:0000259" key="4">
    <source>
        <dbReference type="Pfam" id="PF18313"/>
    </source>
</evidence>
<keyword evidence="3" id="KW-0012">Acyltransferase</keyword>
<keyword evidence="2" id="KW-0808">Transferase</keyword>